<accession>A0A5B9Y3J9</accession>
<dbReference type="PANTHER" id="PTHR10353:SF122">
    <property type="entry name" value="6-PHOSPHO-BETA-GLUCOSIDASE ASCB-RELATED"/>
    <property type="match status" value="1"/>
</dbReference>
<dbReference type="GO" id="GO:0005829">
    <property type="term" value="C:cytosol"/>
    <property type="evidence" value="ECO:0007669"/>
    <property type="project" value="TreeGrafter"/>
</dbReference>
<evidence type="ECO:0000256" key="4">
    <source>
        <dbReference type="RuleBase" id="RU003690"/>
    </source>
</evidence>
<dbReference type="GO" id="GO:0016052">
    <property type="term" value="P:carbohydrate catabolic process"/>
    <property type="evidence" value="ECO:0007669"/>
    <property type="project" value="TreeGrafter"/>
</dbReference>
<comment type="similarity">
    <text evidence="1 4">Belongs to the glycosyl hydrolase 1 family.</text>
</comment>
<organism evidence="5 6">
    <name type="scientific">Spiroplasma chinense</name>
    <dbReference type="NCBI Taxonomy" id="216932"/>
    <lineage>
        <taxon>Bacteria</taxon>
        <taxon>Bacillati</taxon>
        <taxon>Mycoplasmatota</taxon>
        <taxon>Mollicutes</taxon>
        <taxon>Entomoplasmatales</taxon>
        <taxon>Spiroplasmataceae</taxon>
        <taxon>Spiroplasma</taxon>
    </lineage>
</organism>
<keyword evidence="2" id="KW-0378">Hydrolase</keyword>
<dbReference type="Proteomes" id="UP000323144">
    <property type="component" value="Chromosome"/>
</dbReference>
<dbReference type="GO" id="GO:0008422">
    <property type="term" value="F:beta-glucosidase activity"/>
    <property type="evidence" value="ECO:0007669"/>
    <property type="project" value="TreeGrafter"/>
</dbReference>
<protein>
    <submittedName>
        <fullName evidence="5">6-phospho-beta-glucosidase</fullName>
    </submittedName>
</protein>
<keyword evidence="6" id="KW-1185">Reference proteome</keyword>
<dbReference type="PANTHER" id="PTHR10353">
    <property type="entry name" value="GLYCOSYL HYDROLASE"/>
    <property type="match status" value="1"/>
</dbReference>
<dbReference type="PRINTS" id="PR00131">
    <property type="entry name" value="GLHYDRLASE1"/>
</dbReference>
<dbReference type="KEGG" id="schi:SCHIN_v1c00510"/>
<dbReference type="EMBL" id="CP043026">
    <property type="protein sequence ID" value="QEH61249.1"/>
    <property type="molecule type" value="Genomic_DNA"/>
</dbReference>
<evidence type="ECO:0000313" key="5">
    <source>
        <dbReference type="EMBL" id="QEH61249.1"/>
    </source>
</evidence>
<sequence length="487" mass="56897">MEKLKFPDNFLLGAAAAASQYEGAYKQDGKSLSIADYKTYNPKVDRKKINMNEIECYEDVFLQLKDTEENKIYPYRWGVDFYNKYEGDIKLFKKIGMNCFRTSIAWSRIIPEEGVINYEAIKHYKKIFKKFKEQKIELVLTLSHYDYPMWLVEKYNGFANKDAIEKFLEYSEIVLREFDEFTNYWICFNEINMTTHSAYTGAGVVLKRDNPKNKEIKYQALHNQFVAQALVVKLAHKINKDNKMGGMIAAVNSYPSTCDPNDVIINQEFSQINNDLFFEIESRGAYPKYILNFFEQENIKLNISEEEKEILKEGSVDYLSFSYYMSSVMGQEVLDKGGSTLFFGGKNPYLKESDWGWQIDPIGLRIFMNRLYNCYQKPLMIVENGIGVDEKWDDKENILKDDYRIEYIKSHLKNIQLAMQDGVECIGYTAWTALDLVSMSTKEMSKRYGFIYVDIDDFGKGTGDRKIKESGKWFKKVSDTKGEILWD</sequence>
<proteinExistence type="inferred from homology"/>
<dbReference type="Gene3D" id="3.20.20.80">
    <property type="entry name" value="Glycosidases"/>
    <property type="match status" value="1"/>
</dbReference>
<reference evidence="5 6" key="1">
    <citation type="submission" date="2019-08" db="EMBL/GenBank/DDBJ databases">
        <title>Complete genome sequence of Spiroplasma chinense CCH (DSM 19755).</title>
        <authorList>
            <person name="Shen H.-Y."/>
            <person name="Lin Y.-C."/>
            <person name="Chou L."/>
            <person name="Kuo C.-H."/>
        </authorList>
    </citation>
    <scope>NUCLEOTIDE SEQUENCE [LARGE SCALE GENOMIC DNA]</scope>
    <source>
        <strain evidence="5 6">CCH</strain>
    </source>
</reference>
<keyword evidence="3" id="KW-0326">Glycosidase</keyword>
<dbReference type="FunFam" id="3.20.20.80:FF:000004">
    <property type="entry name" value="Beta-glucosidase 6-phospho-beta-glucosidase"/>
    <property type="match status" value="1"/>
</dbReference>
<dbReference type="InterPro" id="IPR017853">
    <property type="entry name" value="GH"/>
</dbReference>
<evidence type="ECO:0000256" key="3">
    <source>
        <dbReference type="ARBA" id="ARBA00023295"/>
    </source>
</evidence>
<dbReference type="RefSeq" id="WP_166507644.1">
    <property type="nucleotide sequence ID" value="NZ_CP043026.1"/>
</dbReference>
<evidence type="ECO:0000256" key="1">
    <source>
        <dbReference type="ARBA" id="ARBA00010838"/>
    </source>
</evidence>
<dbReference type="Pfam" id="PF00232">
    <property type="entry name" value="Glyco_hydro_1"/>
    <property type="match status" value="1"/>
</dbReference>
<dbReference type="AlphaFoldDB" id="A0A5B9Y3J9"/>
<evidence type="ECO:0000313" key="6">
    <source>
        <dbReference type="Proteomes" id="UP000323144"/>
    </source>
</evidence>
<evidence type="ECO:0000256" key="2">
    <source>
        <dbReference type="ARBA" id="ARBA00022801"/>
    </source>
</evidence>
<dbReference type="SUPFAM" id="SSF51445">
    <property type="entry name" value="(Trans)glycosidases"/>
    <property type="match status" value="1"/>
</dbReference>
<name>A0A5B9Y3J9_9MOLU</name>
<dbReference type="InterPro" id="IPR001360">
    <property type="entry name" value="Glyco_hydro_1"/>
</dbReference>
<gene>
    <name evidence="5" type="primary">bglA</name>
    <name evidence="5" type="ORF">SCHIN_v1c00510</name>
</gene>